<dbReference type="SUPFAM" id="SSF52540">
    <property type="entry name" value="P-loop containing nucleoside triphosphate hydrolases"/>
    <property type="match status" value="1"/>
</dbReference>
<dbReference type="AlphaFoldDB" id="A0AAD4BVA2"/>
<dbReference type="InterPro" id="IPR052980">
    <property type="entry name" value="Crinkler_effector"/>
</dbReference>
<dbReference type="PANTHER" id="PTHR33129">
    <property type="entry name" value="PROTEIN KINASE DOMAIN-CONTAINING PROTEIN-RELATED"/>
    <property type="match status" value="1"/>
</dbReference>
<proteinExistence type="predicted"/>
<dbReference type="InterPro" id="IPR027417">
    <property type="entry name" value="P-loop_NTPase"/>
</dbReference>
<evidence type="ECO:0000313" key="2">
    <source>
        <dbReference type="Proteomes" id="UP001194468"/>
    </source>
</evidence>
<accession>A0AAD4BVA2</accession>
<evidence type="ECO:0000313" key="1">
    <source>
        <dbReference type="EMBL" id="KAF8441054.1"/>
    </source>
</evidence>
<name>A0AAD4BVA2_BOLED</name>
<sequence>MPGKAVVDNDVRVDLKTFAKTVWGRPGAISKHHDAEGFEYIDLGRWLGAFQTIFGAAIEENILVRDEYRTAVQELQTDRYSRGAYVTGQPGTGKTLFLVYLLVRLLEQRQKVAVHDIDHQFYVIFTDKVTFHPLVDKKPLRDGGCMWALSDSGHQNSGAPPSGFYSYPQSVRMIQATSPKKKCWHEWRKQARAECYVMDIWTEREVTNLAKLMGLDVHRMVQLHKKWGGAPRTLLDYLGESDEAIESSYRDDAIVAAREASSTIISIVEKDLSEDALSKFYFCRPANYAKSTIDRTRACAVVPTQTICYILGAALQHLSNTIRSQLFAALSRPSDAGQAADFIYKSWFHTFICAANKSIACHWLHDPDNVTSLFGTPTVAPTRSKDSTVEEMLPYYWYETSGFAGIEGALIRDDAIFAFQINIGSEHPSPEPGLRKLRNVLPPKLRNRRWHVVFVGNKESLIEAAAKRWAGKVYLTKTSRKCVPVAWSKVDPVEERITDEVLHDQQSEEEPMEVVDGYFN</sequence>
<organism evidence="1 2">
    <name type="scientific">Boletus edulis BED1</name>
    <dbReference type="NCBI Taxonomy" id="1328754"/>
    <lineage>
        <taxon>Eukaryota</taxon>
        <taxon>Fungi</taxon>
        <taxon>Dikarya</taxon>
        <taxon>Basidiomycota</taxon>
        <taxon>Agaricomycotina</taxon>
        <taxon>Agaricomycetes</taxon>
        <taxon>Agaricomycetidae</taxon>
        <taxon>Boletales</taxon>
        <taxon>Boletineae</taxon>
        <taxon>Boletaceae</taxon>
        <taxon>Boletoideae</taxon>
        <taxon>Boletus</taxon>
    </lineage>
</organism>
<keyword evidence="2" id="KW-1185">Reference proteome</keyword>
<dbReference type="EMBL" id="WHUW01000011">
    <property type="protein sequence ID" value="KAF8441054.1"/>
    <property type="molecule type" value="Genomic_DNA"/>
</dbReference>
<comment type="caution">
    <text evidence="1">The sequence shown here is derived from an EMBL/GenBank/DDBJ whole genome shotgun (WGS) entry which is preliminary data.</text>
</comment>
<protein>
    <submittedName>
        <fullName evidence="1">Uncharacterized protein</fullName>
    </submittedName>
</protein>
<dbReference type="Proteomes" id="UP001194468">
    <property type="component" value="Unassembled WGS sequence"/>
</dbReference>
<reference evidence="1" key="1">
    <citation type="submission" date="2019-10" db="EMBL/GenBank/DDBJ databases">
        <authorList>
            <consortium name="DOE Joint Genome Institute"/>
            <person name="Kuo A."/>
            <person name="Miyauchi S."/>
            <person name="Kiss E."/>
            <person name="Drula E."/>
            <person name="Kohler A."/>
            <person name="Sanchez-Garcia M."/>
            <person name="Andreopoulos B."/>
            <person name="Barry K.W."/>
            <person name="Bonito G."/>
            <person name="Buee M."/>
            <person name="Carver A."/>
            <person name="Chen C."/>
            <person name="Cichocki N."/>
            <person name="Clum A."/>
            <person name="Culley D."/>
            <person name="Crous P.W."/>
            <person name="Fauchery L."/>
            <person name="Girlanda M."/>
            <person name="Hayes R."/>
            <person name="Keri Z."/>
            <person name="LaButti K."/>
            <person name="Lipzen A."/>
            <person name="Lombard V."/>
            <person name="Magnuson J."/>
            <person name="Maillard F."/>
            <person name="Morin E."/>
            <person name="Murat C."/>
            <person name="Nolan M."/>
            <person name="Ohm R."/>
            <person name="Pangilinan J."/>
            <person name="Pereira M."/>
            <person name="Perotto S."/>
            <person name="Peter M."/>
            <person name="Riley R."/>
            <person name="Sitrit Y."/>
            <person name="Stielow B."/>
            <person name="Szollosi G."/>
            <person name="Zifcakova L."/>
            <person name="Stursova M."/>
            <person name="Spatafora J.W."/>
            <person name="Tedersoo L."/>
            <person name="Vaario L.-M."/>
            <person name="Yamada A."/>
            <person name="Yan M."/>
            <person name="Wang P."/>
            <person name="Xu J."/>
            <person name="Bruns T."/>
            <person name="Baldrian P."/>
            <person name="Vilgalys R."/>
            <person name="Henrissat B."/>
            <person name="Grigoriev I.V."/>
            <person name="Hibbett D."/>
            <person name="Nagy L.G."/>
            <person name="Martin F.M."/>
        </authorList>
    </citation>
    <scope>NUCLEOTIDE SEQUENCE</scope>
    <source>
        <strain evidence="1">BED1</strain>
    </source>
</reference>
<gene>
    <name evidence="1" type="ORF">L210DRAFT_981273</name>
</gene>
<reference evidence="1" key="2">
    <citation type="journal article" date="2020" name="Nat. Commun.">
        <title>Large-scale genome sequencing of mycorrhizal fungi provides insights into the early evolution of symbiotic traits.</title>
        <authorList>
            <person name="Miyauchi S."/>
            <person name="Kiss E."/>
            <person name="Kuo A."/>
            <person name="Drula E."/>
            <person name="Kohler A."/>
            <person name="Sanchez-Garcia M."/>
            <person name="Morin E."/>
            <person name="Andreopoulos B."/>
            <person name="Barry K.W."/>
            <person name="Bonito G."/>
            <person name="Buee M."/>
            <person name="Carver A."/>
            <person name="Chen C."/>
            <person name="Cichocki N."/>
            <person name="Clum A."/>
            <person name="Culley D."/>
            <person name="Crous P.W."/>
            <person name="Fauchery L."/>
            <person name="Girlanda M."/>
            <person name="Hayes R.D."/>
            <person name="Keri Z."/>
            <person name="LaButti K."/>
            <person name="Lipzen A."/>
            <person name="Lombard V."/>
            <person name="Magnuson J."/>
            <person name="Maillard F."/>
            <person name="Murat C."/>
            <person name="Nolan M."/>
            <person name="Ohm R.A."/>
            <person name="Pangilinan J."/>
            <person name="Pereira M.F."/>
            <person name="Perotto S."/>
            <person name="Peter M."/>
            <person name="Pfister S."/>
            <person name="Riley R."/>
            <person name="Sitrit Y."/>
            <person name="Stielow J.B."/>
            <person name="Szollosi G."/>
            <person name="Zifcakova L."/>
            <person name="Stursova M."/>
            <person name="Spatafora J.W."/>
            <person name="Tedersoo L."/>
            <person name="Vaario L.M."/>
            <person name="Yamada A."/>
            <person name="Yan M."/>
            <person name="Wang P."/>
            <person name="Xu J."/>
            <person name="Bruns T."/>
            <person name="Baldrian P."/>
            <person name="Vilgalys R."/>
            <person name="Dunand C."/>
            <person name="Henrissat B."/>
            <person name="Grigoriev I.V."/>
            <person name="Hibbett D."/>
            <person name="Nagy L.G."/>
            <person name="Martin F.M."/>
        </authorList>
    </citation>
    <scope>NUCLEOTIDE SEQUENCE</scope>
    <source>
        <strain evidence="1">BED1</strain>
    </source>
</reference>